<dbReference type="AlphaFoldDB" id="A0A0R3PMX5"/>
<dbReference type="WBParaSite" id="ACOC_0000631601-mRNA-1">
    <property type="protein sequence ID" value="ACOC_0000631601-mRNA-1"/>
    <property type="gene ID" value="ACOC_0000631601"/>
</dbReference>
<organism evidence="3">
    <name type="scientific">Angiostrongylus costaricensis</name>
    <name type="common">Nematode worm</name>
    <dbReference type="NCBI Taxonomy" id="334426"/>
    <lineage>
        <taxon>Eukaryota</taxon>
        <taxon>Metazoa</taxon>
        <taxon>Ecdysozoa</taxon>
        <taxon>Nematoda</taxon>
        <taxon>Chromadorea</taxon>
        <taxon>Rhabditida</taxon>
        <taxon>Rhabditina</taxon>
        <taxon>Rhabditomorpha</taxon>
        <taxon>Strongyloidea</taxon>
        <taxon>Metastrongylidae</taxon>
        <taxon>Angiostrongylus</taxon>
    </lineage>
</organism>
<reference evidence="3" key="1">
    <citation type="submission" date="2017-02" db="UniProtKB">
        <authorList>
            <consortium name="WormBaseParasite"/>
        </authorList>
    </citation>
    <scope>IDENTIFICATION</scope>
</reference>
<gene>
    <name evidence="1" type="ORF">ACOC_LOCUS6317</name>
</gene>
<accession>A0A0R3PMX5</accession>
<sequence>MKAESSKVTMRRLSPETLELIHQLGIARAPRKRELTSGRAKQCRQAMKEDHKERRATVVVEAAETGKSIRKLTEASPITGAK</sequence>
<evidence type="ECO:0000313" key="1">
    <source>
        <dbReference type="EMBL" id="VDM57902.1"/>
    </source>
</evidence>
<dbReference type="EMBL" id="UYYA01003936">
    <property type="protein sequence ID" value="VDM57902.1"/>
    <property type="molecule type" value="Genomic_DNA"/>
</dbReference>
<name>A0A0R3PMX5_ANGCS</name>
<proteinExistence type="predicted"/>
<protein>
    <submittedName>
        <fullName evidence="3">DUF3489 domain-containing protein</fullName>
    </submittedName>
</protein>
<evidence type="ECO:0000313" key="2">
    <source>
        <dbReference type="Proteomes" id="UP000267027"/>
    </source>
</evidence>
<evidence type="ECO:0000313" key="3">
    <source>
        <dbReference type="WBParaSite" id="ACOC_0000631601-mRNA-1"/>
    </source>
</evidence>
<dbReference type="Proteomes" id="UP000267027">
    <property type="component" value="Unassembled WGS sequence"/>
</dbReference>
<keyword evidence="2" id="KW-1185">Reference proteome</keyword>
<reference evidence="1 2" key="2">
    <citation type="submission" date="2018-11" db="EMBL/GenBank/DDBJ databases">
        <authorList>
            <consortium name="Pathogen Informatics"/>
        </authorList>
    </citation>
    <scope>NUCLEOTIDE SEQUENCE [LARGE SCALE GENOMIC DNA]</scope>
    <source>
        <strain evidence="1 2">Costa Rica</strain>
    </source>
</reference>